<feature type="compositionally biased region" description="Basic and acidic residues" evidence="1">
    <location>
        <begin position="83"/>
        <end position="172"/>
    </location>
</feature>
<name>A0A388K283_CHABU</name>
<feature type="region of interest" description="Disordered" evidence="1">
    <location>
        <begin position="1"/>
        <end position="293"/>
    </location>
</feature>
<evidence type="ECO:0000313" key="2">
    <source>
        <dbReference type="EMBL" id="GBG64164.1"/>
    </source>
</evidence>
<dbReference type="Gramene" id="GBG64164">
    <property type="protein sequence ID" value="GBG64164"/>
    <property type="gene ID" value="CBR_g40864"/>
</dbReference>
<feature type="region of interest" description="Disordered" evidence="1">
    <location>
        <begin position="337"/>
        <end position="396"/>
    </location>
</feature>
<proteinExistence type="predicted"/>
<feature type="compositionally biased region" description="Basic and acidic residues" evidence="1">
    <location>
        <begin position="180"/>
        <end position="212"/>
    </location>
</feature>
<feature type="compositionally biased region" description="Basic and acidic residues" evidence="1">
    <location>
        <begin position="226"/>
        <end position="242"/>
    </location>
</feature>
<evidence type="ECO:0000256" key="1">
    <source>
        <dbReference type="SAM" id="MobiDB-lite"/>
    </source>
</evidence>
<comment type="caution">
    <text evidence="2">The sequence shown here is derived from an EMBL/GenBank/DDBJ whole genome shotgun (WGS) entry which is preliminary data.</text>
</comment>
<evidence type="ECO:0000313" key="3">
    <source>
        <dbReference type="Proteomes" id="UP000265515"/>
    </source>
</evidence>
<feature type="compositionally biased region" description="Basic and acidic residues" evidence="1">
    <location>
        <begin position="7"/>
        <end position="19"/>
    </location>
</feature>
<feature type="compositionally biased region" description="Acidic residues" evidence="1">
    <location>
        <begin position="34"/>
        <end position="46"/>
    </location>
</feature>
<dbReference type="AlphaFoldDB" id="A0A388K283"/>
<sequence>MTVLKAITKDRKDEKEQRQGRRCRVGGREGKDDKEEDEEWEEGGQEDEPRPRTTIKQHFHFEGDEDCASQGKKSYAKVVQSKDGSRSDLKGNKSREKTKEKGKGPEQKEKDKVKEKEKEKPAENKEKDHASPEKGRLKEKGESSEKQGGTKEKGDSSKKRGGHGEAQGKGDLKGQSPGVQKEKEVESRKDEEKGIESRKEGGTPRDRDRNGEQGKGNTDSKMAPMMEDKISMGREKRKREEKSEDLDEGGIFVKGNEIVLHKGLSSSPEQALSPLSDSPSSSEEEEEEGEKAQMWEKALNRFSPLRILDNDMYASSQEESEHDTDLGIETLHNFRARPSCSPIHDSLDSDREEYCSVDSRSLTPGTTEKLPPASIYVPSSGSGASPKKKQRAAKKLNVKVRSEEVTAGISHRRTETTKAKGDVKGNDKVCKGRKSRDPARPMQTLQKKNKGNEGNPKEFLVPLVISPSPYGPMLLSNIDQNEVLSLPAVPTTGPPPDALWRSATTKQILHESGTVALLSVPKRGRHIATNAQGDKVLLHIACLALRASPGDMESLRAHNIYWLPLSRLLEDNGDSLKDINLSEGCSAQDVAEWLHLTDSVDGFSSEQFTAELSVSQRAATPPREVTLPRSRGRGAPIKKPENSRIQIPHDRGSGHGSTK</sequence>
<keyword evidence="3" id="KW-1185">Reference proteome</keyword>
<dbReference type="EMBL" id="BFEA01000047">
    <property type="protein sequence ID" value="GBG64164.1"/>
    <property type="molecule type" value="Genomic_DNA"/>
</dbReference>
<gene>
    <name evidence="2" type="ORF">CBR_g40864</name>
</gene>
<feature type="compositionally biased region" description="Basic and acidic residues" evidence="1">
    <location>
        <begin position="412"/>
        <end position="439"/>
    </location>
</feature>
<feature type="region of interest" description="Disordered" evidence="1">
    <location>
        <begin position="412"/>
        <end position="455"/>
    </location>
</feature>
<accession>A0A388K283</accession>
<feature type="compositionally biased region" description="Basic residues" evidence="1">
    <location>
        <begin position="386"/>
        <end position="396"/>
    </location>
</feature>
<feature type="region of interest" description="Disordered" evidence="1">
    <location>
        <begin position="613"/>
        <end position="659"/>
    </location>
</feature>
<protein>
    <submittedName>
        <fullName evidence="2">Uncharacterized protein</fullName>
    </submittedName>
</protein>
<organism evidence="2 3">
    <name type="scientific">Chara braunii</name>
    <name type="common">Braun's stonewort</name>
    <dbReference type="NCBI Taxonomy" id="69332"/>
    <lineage>
        <taxon>Eukaryota</taxon>
        <taxon>Viridiplantae</taxon>
        <taxon>Streptophyta</taxon>
        <taxon>Charophyceae</taxon>
        <taxon>Charales</taxon>
        <taxon>Characeae</taxon>
        <taxon>Chara</taxon>
    </lineage>
</organism>
<feature type="compositionally biased region" description="Low complexity" evidence="1">
    <location>
        <begin position="272"/>
        <end position="281"/>
    </location>
</feature>
<reference evidence="2 3" key="1">
    <citation type="journal article" date="2018" name="Cell">
        <title>The Chara Genome: Secondary Complexity and Implications for Plant Terrestrialization.</title>
        <authorList>
            <person name="Nishiyama T."/>
            <person name="Sakayama H."/>
            <person name="Vries J.D."/>
            <person name="Buschmann H."/>
            <person name="Saint-Marcoux D."/>
            <person name="Ullrich K.K."/>
            <person name="Haas F.B."/>
            <person name="Vanderstraeten L."/>
            <person name="Becker D."/>
            <person name="Lang D."/>
            <person name="Vosolsobe S."/>
            <person name="Rombauts S."/>
            <person name="Wilhelmsson P.K.I."/>
            <person name="Janitza P."/>
            <person name="Kern R."/>
            <person name="Heyl A."/>
            <person name="Rumpler F."/>
            <person name="Villalobos L.I.A.C."/>
            <person name="Clay J.M."/>
            <person name="Skokan R."/>
            <person name="Toyoda A."/>
            <person name="Suzuki Y."/>
            <person name="Kagoshima H."/>
            <person name="Schijlen E."/>
            <person name="Tajeshwar N."/>
            <person name="Catarino B."/>
            <person name="Hetherington A.J."/>
            <person name="Saltykova A."/>
            <person name="Bonnot C."/>
            <person name="Breuninger H."/>
            <person name="Symeonidi A."/>
            <person name="Radhakrishnan G.V."/>
            <person name="Van Nieuwerburgh F."/>
            <person name="Deforce D."/>
            <person name="Chang C."/>
            <person name="Karol K.G."/>
            <person name="Hedrich R."/>
            <person name="Ulvskov P."/>
            <person name="Glockner G."/>
            <person name="Delwiche C.F."/>
            <person name="Petrasek J."/>
            <person name="Van de Peer Y."/>
            <person name="Friml J."/>
            <person name="Beilby M."/>
            <person name="Dolan L."/>
            <person name="Kohara Y."/>
            <person name="Sugano S."/>
            <person name="Fujiyama A."/>
            <person name="Delaux P.-M."/>
            <person name="Quint M."/>
            <person name="TheiBen G."/>
            <person name="Hagemann M."/>
            <person name="Harholt J."/>
            <person name="Dunand C."/>
            <person name="Zachgo S."/>
            <person name="Langdale J."/>
            <person name="Maumus F."/>
            <person name="Straeten D.V.D."/>
            <person name="Gould S.B."/>
            <person name="Rensing S.A."/>
        </authorList>
    </citation>
    <scope>NUCLEOTIDE SEQUENCE [LARGE SCALE GENOMIC DNA]</scope>
    <source>
        <strain evidence="2 3">S276</strain>
    </source>
</reference>
<dbReference type="Proteomes" id="UP000265515">
    <property type="component" value="Unassembled WGS sequence"/>
</dbReference>
<feature type="compositionally biased region" description="Basic and acidic residues" evidence="1">
    <location>
        <begin position="638"/>
        <end position="653"/>
    </location>
</feature>
<feature type="compositionally biased region" description="Basic and acidic residues" evidence="1">
    <location>
        <begin position="345"/>
        <end position="354"/>
    </location>
</feature>